<keyword evidence="3" id="KW-1185">Reference proteome</keyword>
<reference evidence="2 3" key="1">
    <citation type="submission" date="2024-09" db="EMBL/GenBank/DDBJ databases">
        <title>Chromosome-scale assembly of Riccia fluitans.</title>
        <authorList>
            <person name="Paukszto L."/>
            <person name="Sawicki J."/>
            <person name="Karawczyk K."/>
            <person name="Piernik-Szablinska J."/>
            <person name="Szczecinska M."/>
            <person name="Mazdziarz M."/>
        </authorList>
    </citation>
    <scope>NUCLEOTIDE SEQUENCE [LARGE SCALE GENOMIC DNA]</scope>
    <source>
        <strain evidence="2">Rf_01</strain>
        <tissue evidence="2">Aerial parts of the thallus</tissue>
    </source>
</reference>
<proteinExistence type="predicted"/>
<dbReference type="Proteomes" id="UP001605036">
    <property type="component" value="Unassembled WGS sequence"/>
</dbReference>
<name>A0ABD1XMF8_9MARC</name>
<sequence length="116" mass="12971">MRSFRSSNTLVYFEFPFILSVGESFIDATNLIASSSFVHHPIRSMDRLITAEVHLRTLLTASIVSLFCLHSKTCPFVAARPARRPPHRSSQPGGRPARTQTGNLRSLLFPCESHMS</sequence>
<accession>A0ABD1XMF8</accession>
<dbReference type="AlphaFoldDB" id="A0ABD1XMF8"/>
<feature type="region of interest" description="Disordered" evidence="1">
    <location>
        <begin position="80"/>
        <end position="103"/>
    </location>
</feature>
<evidence type="ECO:0000313" key="2">
    <source>
        <dbReference type="EMBL" id="KAL2610132.1"/>
    </source>
</evidence>
<dbReference type="EMBL" id="JBHFFA010000008">
    <property type="protein sequence ID" value="KAL2610132.1"/>
    <property type="molecule type" value="Genomic_DNA"/>
</dbReference>
<comment type="caution">
    <text evidence="2">The sequence shown here is derived from an EMBL/GenBank/DDBJ whole genome shotgun (WGS) entry which is preliminary data.</text>
</comment>
<protein>
    <submittedName>
        <fullName evidence="2">Uncharacterized protein</fullName>
    </submittedName>
</protein>
<evidence type="ECO:0000256" key="1">
    <source>
        <dbReference type="SAM" id="MobiDB-lite"/>
    </source>
</evidence>
<evidence type="ECO:0000313" key="3">
    <source>
        <dbReference type="Proteomes" id="UP001605036"/>
    </source>
</evidence>
<organism evidence="2 3">
    <name type="scientific">Riccia fluitans</name>
    <dbReference type="NCBI Taxonomy" id="41844"/>
    <lineage>
        <taxon>Eukaryota</taxon>
        <taxon>Viridiplantae</taxon>
        <taxon>Streptophyta</taxon>
        <taxon>Embryophyta</taxon>
        <taxon>Marchantiophyta</taxon>
        <taxon>Marchantiopsida</taxon>
        <taxon>Marchantiidae</taxon>
        <taxon>Marchantiales</taxon>
        <taxon>Ricciaceae</taxon>
        <taxon>Riccia</taxon>
    </lineage>
</organism>
<feature type="compositionally biased region" description="Polar residues" evidence="1">
    <location>
        <begin position="88"/>
        <end position="103"/>
    </location>
</feature>
<gene>
    <name evidence="2" type="ORF">R1flu_028705</name>
</gene>